<dbReference type="Ensembl" id="ENSSTUT00000099758.1">
    <property type="protein sequence ID" value="ENSSTUP00000093386.1"/>
    <property type="gene ID" value="ENSSTUG00000039607.1"/>
</dbReference>
<dbReference type="InterPro" id="IPR051113">
    <property type="entry name" value="Integrator_subunit6"/>
</dbReference>
<feature type="compositionally biased region" description="Basic and acidic residues" evidence="1">
    <location>
        <begin position="699"/>
        <end position="714"/>
    </location>
</feature>
<evidence type="ECO:0000259" key="2">
    <source>
        <dbReference type="PROSITE" id="PS50234"/>
    </source>
</evidence>
<feature type="compositionally biased region" description="Acidic residues" evidence="1">
    <location>
        <begin position="723"/>
        <end position="735"/>
    </location>
</feature>
<dbReference type="Gene3D" id="3.40.50.410">
    <property type="entry name" value="von Willebrand factor, type A domain"/>
    <property type="match status" value="1"/>
</dbReference>
<keyword evidence="4" id="KW-1185">Reference proteome</keyword>
<dbReference type="Pfam" id="PF25462">
    <property type="entry name" value="Beta-barrel_INTS6"/>
    <property type="match status" value="1"/>
</dbReference>
<dbReference type="PROSITE" id="PS50234">
    <property type="entry name" value="VWFA"/>
    <property type="match status" value="1"/>
</dbReference>
<dbReference type="GeneTree" id="ENSGT00390000016655"/>
<dbReference type="InterPro" id="IPR036465">
    <property type="entry name" value="vWFA_dom_sf"/>
</dbReference>
<dbReference type="Pfam" id="PF13519">
    <property type="entry name" value="VWA_2"/>
    <property type="match status" value="1"/>
</dbReference>
<accession>A0A674DCQ5</accession>
<dbReference type="InterPro" id="IPR057413">
    <property type="entry name" value="Beta-barrel_INTS6"/>
</dbReference>
<reference evidence="3" key="1">
    <citation type="submission" date="2025-08" db="UniProtKB">
        <authorList>
            <consortium name="Ensembl"/>
        </authorList>
    </citation>
    <scope>IDENTIFICATION</scope>
</reference>
<dbReference type="PANTHER" id="PTHR12957">
    <property type="entry name" value="DEAD/H BOX POLYPEPTIDE 26/DICE1-RELATED"/>
    <property type="match status" value="1"/>
</dbReference>
<dbReference type="FunFam" id="3.40.50.410:FF:000010">
    <property type="entry name" value="Integrator complex subunit 6 like"/>
    <property type="match status" value="1"/>
</dbReference>
<reference evidence="3" key="2">
    <citation type="submission" date="2025-09" db="UniProtKB">
        <authorList>
            <consortium name="Ensembl"/>
        </authorList>
    </citation>
    <scope>IDENTIFICATION</scope>
</reference>
<gene>
    <name evidence="3" type="primary">INTS6L</name>
    <name evidence="3" type="synonym">ints6l</name>
</gene>
<dbReference type="GO" id="GO:0034472">
    <property type="term" value="P:snRNA 3'-end processing"/>
    <property type="evidence" value="ECO:0007669"/>
    <property type="project" value="TreeGrafter"/>
</dbReference>
<dbReference type="CDD" id="cd00198">
    <property type="entry name" value="vWFA"/>
    <property type="match status" value="1"/>
</dbReference>
<dbReference type="GO" id="GO:0032039">
    <property type="term" value="C:integrator complex"/>
    <property type="evidence" value="ECO:0007669"/>
    <property type="project" value="TreeGrafter"/>
</dbReference>
<sequence length="771" mass="86104">MPILLFLIDTSASMNQRTYLGTTYLDIAKGAVEIFMKLRARDPASRGDRYMLVTFDDPPYGVKAGWKENHATFMSELKNLQASGLTTLGHALRAAFDLLNLNRLVSGIDNYGQGRNPFFLEPSVIITITDGNKLTHTSGVPDELHLPLTSPLPGSELTKEPFRWDQRLFALVLRLPGAATPDSEQLGSVPNDESAITQMCEVTGGRSYCVRTQRMLNQCLDSLVQKVLSGVVINFEKTGPDPPLVGEDGMVDPSRPVLSFSPQPWHSCHKLIYVRPNPKTGVPVGHWPIPESFWPDQNSPALPPRSAHPMVRFTCVDCEPMVIDKLPFDKYELEPSPLTQYILERKSPHMCWQVFVNSSGKHSDLAQPFGYLKASTTLSCVNLFVMPYNYPVVLPLLDDLFKVHKLKPNLKWRQAFEIYLKTMPPYFLLAKMESDRLIVSVGKKAPQETGIKVKNHSNTLSLAHRKDFKQLLQGITGEMSLRLADINFKEFAGFQIALLNKDLKPQAYRNAYDIPRRNLLDQLTRMRSNLLRTTQKLIRGQDEDYLHSIPMVQMGNYQEYLKMMPSPLREIDPDQPKRLHTFGNPFKQDKKGMMIDEADEFVTGPQSKKRGVTGDPNSGAALKRRRSMSPLLRRPQTPPIITNHVVGKGSNGNGAQGQPGIIKPIPLHKGGTNALILEERESERPGMCAGDSGEDCGVEDDRLGEGGLDERPPSERQQQSCEGDQEGELEGDENGADQAEPEAVTIAPLDGSNAELRTRVIKEVRKPGRSE</sequence>
<proteinExistence type="predicted"/>
<name>A0A674DCQ5_SALTR</name>
<dbReference type="PANTHER" id="PTHR12957:SF22">
    <property type="entry name" value="INTEGRATOR COMPLEX SUBUNIT 6-LIKE"/>
    <property type="match status" value="1"/>
</dbReference>
<dbReference type="InterPro" id="IPR002035">
    <property type="entry name" value="VWF_A"/>
</dbReference>
<dbReference type="AlphaFoldDB" id="A0A674DCQ5"/>
<organism evidence="3 4">
    <name type="scientific">Salmo trutta</name>
    <name type="common">Brown trout</name>
    <dbReference type="NCBI Taxonomy" id="8032"/>
    <lineage>
        <taxon>Eukaryota</taxon>
        <taxon>Metazoa</taxon>
        <taxon>Chordata</taxon>
        <taxon>Craniata</taxon>
        <taxon>Vertebrata</taxon>
        <taxon>Euteleostomi</taxon>
        <taxon>Actinopterygii</taxon>
        <taxon>Neopterygii</taxon>
        <taxon>Teleostei</taxon>
        <taxon>Protacanthopterygii</taxon>
        <taxon>Salmoniformes</taxon>
        <taxon>Salmonidae</taxon>
        <taxon>Salmoninae</taxon>
        <taxon>Salmo</taxon>
    </lineage>
</organism>
<evidence type="ECO:0000313" key="3">
    <source>
        <dbReference type="Ensembl" id="ENSSTUP00000093386.1"/>
    </source>
</evidence>
<feature type="domain" description="VWFA" evidence="2">
    <location>
        <begin position="3"/>
        <end position="227"/>
    </location>
</feature>
<dbReference type="SUPFAM" id="SSF53300">
    <property type="entry name" value="vWA-like"/>
    <property type="match status" value="1"/>
</dbReference>
<feature type="region of interest" description="Disordered" evidence="1">
    <location>
        <begin position="604"/>
        <end position="668"/>
    </location>
</feature>
<protein>
    <submittedName>
        <fullName evidence="3">Integrator complex subunit 6 like</fullName>
    </submittedName>
</protein>
<feature type="region of interest" description="Disordered" evidence="1">
    <location>
        <begin position="682"/>
        <end position="771"/>
    </location>
</feature>
<feature type="compositionally biased region" description="Basic and acidic residues" evidence="1">
    <location>
        <begin position="756"/>
        <end position="771"/>
    </location>
</feature>
<evidence type="ECO:0000313" key="4">
    <source>
        <dbReference type="Proteomes" id="UP000472277"/>
    </source>
</evidence>
<dbReference type="Proteomes" id="UP000472277">
    <property type="component" value="Chromosome 13"/>
</dbReference>
<evidence type="ECO:0000256" key="1">
    <source>
        <dbReference type="SAM" id="MobiDB-lite"/>
    </source>
</evidence>